<evidence type="ECO:0000313" key="3">
    <source>
        <dbReference type="Proteomes" id="UP000243459"/>
    </source>
</evidence>
<dbReference type="InterPro" id="IPR036770">
    <property type="entry name" value="Ankyrin_rpt-contain_sf"/>
</dbReference>
<reference evidence="3" key="1">
    <citation type="journal article" date="2017" name="Nat. Commun.">
        <title>The asparagus genome sheds light on the origin and evolution of a young Y chromosome.</title>
        <authorList>
            <person name="Harkess A."/>
            <person name="Zhou J."/>
            <person name="Xu C."/>
            <person name="Bowers J.E."/>
            <person name="Van der Hulst R."/>
            <person name="Ayyampalayam S."/>
            <person name="Mercati F."/>
            <person name="Riccardi P."/>
            <person name="McKain M.R."/>
            <person name="Kakrana A."/>
            <person name="Tang H."/>
            <person name="Ray J."/>
            <person name="Groenendijk J."/>
            <person name="Arikit S."/>
            <person name="Mathioni S.M."/>
            <person name="Nakano M."/>
            <person name="Shan H."/>
            <person name="Telgmann-Rauber A."/>
            <person name="Kanno A."/>
            <person name="Yue Z."/>
            <person name="Chen H."/>
            <person name="Li W."/>
            <person name="Chen Y."/>
            <person name="Xu X."/>
            <person name="Zhang Y."/>
            <person name="Luo S."/>
            <person name="Chen H."/>
            <person name="Gao J."/>
            <person name="Mao Z."/>
            <person name="Pires J.C."/>
            <person name="Luo M."/>
            <person name="Kudrna D."/>
            <person name="Wing R.A."/>
            <person name="Meyers B.C."/>
            <person name="Yi K."/>
            <person name="Kong H."/>
            <person name="Lavrijsen P."/>
            <person name="Sunseri F."/>
            <person name="Falavigna A."/>
            <person name="Ye Y."/>
            <person name="Leebens-Mack J.H."/>
            <person name="Chen G."/>
        </authorList>
    </citation>
    <scope>NUCLEOTIDE SEQUENCE [LARGE SCALE GENOMIC DNA]</scope>
    <source>
        <strain evidence="3">cv. DH0086</strain>
    </source>
</reference>
<dbReference type="Pfam" id="PF13637">
    <property type="entry name" value="Ank_4"/>
    <property type="match status" value="1"/>
</dbReference>
<keyword evidence="3" id="KW-1185">Reference proteome</keyword>
<dbReference type="InterPro" id="IPR002110">
    <property type="entry name" value="Ankyrin_rpt"/>
</dbReference>
<evidence type="ECO:0000256" key="1">
    <source>
        <dbReference type="PROSITE-ProRule" id="PRU00023"/>
    </source>
</evidence>
<dbReference type="EMBL" id="CM007384">
    <property type="protein sequence ID" value="ONK70721.1"/>
    <property type="molecule type" value="Genomic_DNA"/>
</dbReference>
<name>A0A5P1F1Z4_ASPOF</name>
<gene>
    <name evidence="2" type="ORF">A4U43_C04F830</name>
</gene>
<sequence>MACSSNRRRSFCISRSIMETWRGLSLFVVKVQALSCDWKSHVSLCYVGGHAGTPMHHAAKRGLDQTVNLLLSSGANPLVMNDDCQTPLDLARAKEHCNVVRAIESRICLFCGWLRELFGPSILEAFAPQWVQRKIWAVVLPCDSRNPTTPRRFELAIYPDLQVAKPRVTIALWKVHIDEPKFNQPDPTLVIVDR</sequence>
<dbReference type="Proteomes" id="UP000243459">
    <property type="component" value="Chromosome 4"/>
</dbReference>
<dbReference type="PROSITE" id="PS50297">
    <property type="entry name" value="ANK_REP_REGION"/>
    <property type="match status" value="1"/>
</dbReference>
<dbReference type="AlphaFoldDB" id="A0A5P1F1Z4"/>
<feature type="repeat" description="ANK" evidence="1">
    <location>
        <begin position="50"/>
        <end position="82"/>
    </location>
</feature>
<organism evidence="2 3">
    <name type="scientific">Asparagus officinalis</name>
    <name type="common">Garden asparagus</name>
    <dbReference type="NCBI Taxonomy" id="4686"/>
    <lineage>
        <taxon>Eukaryota</taxon>
        <taxon>Viridiplantae</taxon>
        <taxon>Streptophyta</taxon>
        <taxon>Embryophyta</taxon>
        <taxon>Tracheophyta</taxon>
        <taxon>Spermatophyta</taxon>
        <taxon>Magnoliopsida</taxon>
        <taxon>Liliopsida</taxon>
        <taxon>Asparagales</taxon>
        <taxon>Asparagaceae</taxon>
        <taxon>Asparagoideae</taxon>
        <taxon>Asparagus</taxon>
    </lineage>
</organism>
<dbReference type="Gramene" id="ONK70721">
    <property type="protein sequence ID" value="ONK70721"/>
    <property type="gene ID" value="A4U43_C04F830"/>
</dbReference>
<proteinExistence type="predicted"/>
<keyword evidence="1" id="KW-0040">ANK repeat</keyword>
<accession>A0A5P1F1Z4</accession>
<dbReference type="Gene3D" id="1.25.40.20">
    <property type="entry name" value="Ankyrin repeat-containing domain"/>
    <property type="match status" value="1"/>
</dbReference>
<dbReference type="PROSITE" id="PS50088">
    <property type="entry name" value="ANK_REPEAT"/>
    <property type="match status" value="1"/>
</dbReference>
<dbReference type="SUPFAM" id="SSF48403">
    <property type="entry name" value="Ankyrin repeat"/>
    <property type="match status" value="1"/>
</dbReference>
<evidence type="ECO:0000313" key="2">
    <source>
        <dbReference type="EMBL" id="ONK70721.1"/>
    </source>
</evidence>
<protein>
    <submittedName>
        <fullName evidence="2">Uncharacterized protein</fullName>
    </submittedName>
</protein>